<keyword evidence="9" id="KW-1185">Reference proteome</keyword>
<dbReference type="PANTHER" id="PTHR35807">
    <property type="entry name" value="TRANSCRIPTIONAL REGULATOR REDD-RELATED"/>
    <property type="match status" value="1"/>
</dbReference>
<feature type="repeat" description="TPR" evidence="4">
    <location>
        <begin position="728"/>
        <end position="761"/>
    </location>
</feature>
<dbReference type="CDD" id="cd15831">
    <property type="entry name" value="BTAD"/>
    <property type="match status" value="1"/>
</dbReference>
<dbReference type="OrthoDB" id="581105at2"/>
<dbReference type="EMBL" id="RBDY01000014">
    <property type="protein sequence ID" value="RKN20324.1"/>
    <property type="molecule type" value="Genomic_DNA"/>
</dbReference>
<accession>A0A3A9W7M2</accession>
<dbReference type="GO" id="GO:0006355">
    <property type="term" value="P:regulation of DNA-templated transcription"/>
    <property type="evidence" value="ECO:0007669"/>
    <property type="project" value="InterPro"/>
</dbReference>
<dbReference type="InterPro" id="IPR005158">
    <property type="entry name" value="BTAD"/>
</dbReference>
<evidence type="ECO:0000256" key="1">
    <source>
        <dbReference type="ARBA" id="ARBA00023012"/>
    </source>
</evidence>
<dbReference type="Proteomes" id="UP000275024">
    <property type="component" value="Unassembled WGS sequence"/>
</dbReference>
<feature type="compositionally biased region" description="Pro residues" evidence="5">
    <location>
        <begin position="263"/>
        <end position="277"/>
    </location>
</feature>
<dbReference type="Gene3D" id="1.10.10.10">
    <property type="entry name" value="Winged helix-like DNA-binding domain superfamily/Winged helix DNA-binding domain"/>
    <property type="match status" value="1"/>
</dbReference>
<evidence type="ECO:0000313" key="7">
    <source>
        <dbReference type="EMBL" id="RKN03516.1"/>
    </source>
</evidence>
<dbReference type="InterPro" id="IPR051677">
    <property type="entry name" value="AfsR-DnrI-RedD_regulator"/>
</dbReference>
<keyword evidence="1" id="KW-0902">Two-component regulatory system</keyword>
<dbReference type="Gene3D" id="1.25.40.10">
    <property type="entry name" value="Tetratricopeptide repeat domain"/>
    <property type="match status" value="3"/>
</dbReference>
<dbReference type="GO" id="GO:0043531">
    <property type="term" value="F:ADP binding"/>
    <property type="evidence" value="ECO:0007669"/>
    <property type="project" value="InterPro"/>
</dbReference>
<keyword evidence="3" id="KW-0804">Transcription</keyword>
<evidence type="ECO:0000256" key="4">
    <source>
        <dbReference type="PROSITE-ProRule" id="PRU00339"/>
    </source>
</evidence>
<dbReference type="InterPro" id="IPR019734">
    <property type="entry name" value="TPR_rpt"/>
</dbReference>
<dbReference type="GO" id="GO:0000160">
    <property type="term" value="P:phosphorelay signal transduction system"/>
    <property type="evidence" value="ECO:0007669"/>
    <property type="project" value="UniProtKB-KW"/>
</dbReference>
<dbReference type="Pfam" id="PF13424">
    <property type="entry name" value="TPR_12"/>
    <property type="match status" value="2"/>
</dbReference>
<dbReference type="InterPro" id="IPR036388">
    <property type="entry name" value="WH-like_DNA-bd_sf"/>
</dbReference>
<evidence type="ECO:0000313" key="10">
    <source>
        <dbReference type="Proteomes" id="UP000275024"/>
    </source>
</evidence>
<dbReference type="PROSITE" id="PS50005">
    <property type="entry name" value="TPR"/>
    <property type="match status" value="1"/>
</dbReference>
<dbReference type="InterPro" id="IPR011990">
    <property type="entry name" value="TPR-like_helical_dom_sf"/>
</dbReference>
<dbReference type="SMART" id="SM00028">
    <property type="entry name" value="TPR"/>
    <property type="match status" value="5"/>
</dbReference>
<evidence type="ECO:0000256" key="5">
    <source>
        <dbReference type="SAM" id="MobiDB-lite"/>
    </source>
</evidence>
<keyword evidence="4" id="KW-0802">TPR repeat</keyword>
<feature type="region of interest" description="Disordered" evidence="5">
    <location>
        <begin position="259"/>
        <end position="282"/>
    </location>
</feature>
<dbReference type="InterPro" id="IPR016032">
    <property type="entry name" value="Sig_transdc_resp-reg_C-effctor"/>
</dbReference>
<dbReference type="PRINTS" id="PR00364">
    <property type="entry name" value="DISEASERSIST"/>
</dbReference>
<dbReference type="SUPFAM" id="SSF48452">
    <property type="entry name" value="TPR-like"/>
    <property type="match status" value="3"/>
</dbReference>
<evidence type="ECO:0000256" key="2">
    <source>
        <dbReference type="ARBA" id="ARBA00023015"/>
    </source>
</evidence>
<sequence length="1028" mass="111899">MEVAVLGPVTLAARGQRLALRSDKERIVVATLALEVGRPVALSTLIDRLWDGATELPARPRENAHSHVSRTRRALREAAREDGNPAAARTRFIRGHAHTYTLEMDPDQVDWHRFQRLAARAARLEGEGDDEGAADLFRSAESLWRGEALAGLPGLWPEQVRTSLAESRHQVTSARFAAELRLGRFAECLAELSALAARHPHDQRLAAHLMIAYYGCGRDAEALATYRAVRRTLHDDLGSEPGEHLARVHQLILNRTPVGRLLPRPPGRGPTRIPPRPAIARTPRNNLPRRIELVGRIRELHRLEAAGDGGRVVALESISGMPGVGKTSLAIHAAHKLGDRFPDAGLYVNLLGDGSDREPLTAGAALGDLLGLLGIPAEAIPRSTEERAVLWRAILADRCSVIVLDDAAGPDQVRPLLPDTSPSLLIITSRRRLTGLPGVRSFALDVMDPDDAAALFRASAGEERMRDADDPAELARVVELCGYLPLAVELVAGRFSTHTSWDLATLRHQLSRPSGRLAQIHDGFRAIANAFGLSYFALQADQQSAFRLLGLFPGDDFDPSAAAALTGLPLAETERLLDHLLHCNLVREQIPNRYDFHDLVGEYARTLATAEETEEAREAAILRLINFYLNAADLADRSLYPGRPRIALPSTSAASSSNDWNGWFQRERGNLLATEAFARAHLPPVWSALLGHVLAGFLDAEGRWIDAAAMRHHAVAHWEAAGDARALSLALLDLGATHANTGRYEEAAAAYRRALGIAQEIDEGGIQAEALRGLGVVDWHTGRLREALRLHESAIALHTERKNTRGQARCKNNVAIILSALHRYRESLEHFQQVSEYFAAVGDDRNLTKTLSNIGTLQQDRGRVDLARPPLERALALARASGASFDEVIVQANLASVLAASENAEEKDRALAMFEECLTAFRSFGDRKNTAHALLGIGALHHDRGAFDRAHETYLRAGETAQLIGATAEETRALIGAGKAQASLGNPSAAAQHLSAALAVARASQAHQEEREARELLAEVHHIARNSE</sequence>
<gene>
    <name evidence="8" type="ORF">D7318_19475</name>
    <name evidence="7" type="ORF">D7319_31355</name>
</gene>
<keyword evidence="2" id="KW-0805">Transcription regulation</keyword>
<dbReference type="Gene3D" id="3.40.50.300">
    <property type="entry name" value="P-loop containing nucleotide triphosphate hydrolases"/>
    <property type="match status" value="1"/>
</dbReference>
<evidence type="ECO:0000256" key="3">
    <source>
        <dbReference type="ARBA" id="ARBA00023163"/>
    </source>
</evidence>
<evidence type="ECO:0000313" key="9">
    <source>
        <dbReference type="Proteomes" id="UP000268652"/>
    </source>
</evidence>
<dbReference type="SUPFAM" id="SSF46894">
    <property type="entry name" value="C-terminal effector domain of the bipartite response regulators"/>
    <property type="match status" value="1"/>
</dbReference>
<dbReference type="InterPro" id="IPR027417">
    <property type="entry name" value="P-loop_NTPase"/>
</dbReference>
<feature type="domain" description="Bacterial transcriptional activator" evidence="6">
    <location>
        <begin position="109"/>
        <end position="253"/>
    </location>
</feature>
<dbReference type="SUPFAM" id="SSF52540">
    <property type="entry name" value="P-loop containing nucleoside triphosphate hydrolases"/>
    <property type="match status" value="1"/>
</dbReference>
<comment type="caution">
    <text evidence="7">The sequence shown here is derived from an EMBL/GenBank/DDBJ whole genome shotgun (WGS) entry which is preliminary data.</text>
</comment>
<name>A0A3A9W7M2_9ACTN</name>
<reference evidence="9 10" key="1">
    <citation type="submission" date="2018-09" db="EMBL/GenBank/DDBJ databases">
        <title>Streptomyces sp. nov. DS1-2, an endophytic actinomycete isolated from roots of Dendrobium scabrilingue.</title>
        <authorList>
            <person name="Kuncharoen N."/>
            <person name="Kudo T."/>
            <person name="Ohkuma M."/>
            <person name="Yuki M."/>
            <person name="Tanasupawat S."/>
        </authorList>
    </citation>
    <scope>NUCLEOTIDE SEQUENCE [LARGE SCALE GENOMIC DNA]</scope>
    <source>
        <strain evidence="7 10">AZ1-7</strain>
        <strain evidence="8 9">DS1-2</strain>
    </source>
</reference>
<dbReference type="SMART" id="SM01043">
    <property type="entry name" value="BTAD"/>
    <property type="match status" value="1"/>
</dbReference>
<organism evidence="7 10">
    <name type="scientific">Streptomyces radicis</name>
    <dbReference type="NCBI Taxonomy" id="1750517"/>
    <lineage>
        <taxon>Bacteria</taxon>
        <taxon>Bacillati</taxon>
        <taxon>Actinomycetota</taxon>
        <taxon>Actinomycetes</taxon>
        <taxon>Kitasatosporales</taxon>
        <taxon>Streptomycetaceae</taxon>
        <taxon>Streptomyces</taxon>
    </lineage>
</organism>
<dbReference type="EMBL" id="RBDX01000048">
    <property type="protein sequence ID" value="RKN03516.1"/>
    <property type="molecule type" value="Genomic_DNA"/>
</dbReference>
<dbReference type="Proteomes" id="UP000268652">
    <property type="component" value="Unassembled WGS sequence"/>
</dbReference>
<dbReference type="PANTHER" id="PTHR35807:SF1">
    <property type="entry name" value="TRANSCRIPTIONAL REGULATOR REDD"/>
    <property type="match status" value="1"/>
</dbReference>
<evidence type="ECO:0000259" key="6">
    <source>
        <dbReference type="SMART" id="SM01043"/>
    </source>
</evidence>
<proteinExistence type="predicted"/>
<dbReference type="AlphaFoldDB" id="A0A3A9W7M2"/>
<dbReference type="GO" id="GO:0003677">
    <property type="term" value="F:DNA binding"/>
    <property type="evidence" value="ECO:0007669"/>
    <property type="project" value="InterPro"/>
</dbReference>
<protein>
    <submittedName>
        <fullName evidence="7">SARP family transcriptional regulator</fullName>
    </submittedName>
</protein>
<dbReference type="RefSeq" id="WP_120698384.1">
    <property type="nucleotide sequence ID" value="NZ_RBDX01000048.1"/>
</dbReference>
<evidence type="ECO:0000313" key="8">
    <source>
        <dbReference type="EMBL" id="RKN20324.1"/>
    </source>
</evidence>
<feature type="region of interest" description="Disordered" evidence="5">
    <location>
        <begin position="60"/>
        <end position="81"/>
    </location>
</feature>
<dbReference type="Pfam" id="PF03704">
    <property type="entry name" value="BTAD"/>
    <property type="match status" value="1"/>
</dbReference>